<proteinExistence type="predicted"/>
<comment type="caution">
    <text evidence="7">The sequence shown here is derived from an EMBL/GenBank/DDBJ whole genome shotgun (WGS) entry which is preliminary data.</text>
</comment>
<evidence type="ECO:0000313" key="7">
    <source>
        <dbReference type="EMBL" id="KKN80007.1"/>
    </source>
</evidence>
<name>A0A0F9TYG3_9ZZZZ</name>
<protein>
    <recommendedName>
        <fullName evidence="6">ABC transmembrane type-1 domain-containing protein</fullName>
    </recommendedName>
</protein>
<feature type="transmembrane region" description="Helical" evidence="5">
    <location>
        <begin position="367"/>
        <end position="397"/>
    </location>
</feature>
<dbReference type="AlphaFoldDB" id="A0A0F9TYG3"/>
<dbReference type="SUPFAM" id="SSF161098">
    <property type="entry name" value="MetI-like"/>
    <property type="match status" value="1"/>
</dbReference>
<keyword evidence="3 5" id="KW-1133">Transmembrane helix</keyword>
<dbReference type="GO" id="GO:0055085">
    <property type="term" value="P:transmembrane transport"/>
    <property type="evidence" value="ECO:0007669"/>
    <property type="project" value="InterPro"/>
</dbReference>
<feature type="transmembrane region" description="Helical" evidence="5">
    <location>
        <begin position="314"/>
        <end position="347"/>
    </location>
</feature>
<gene>
    <name evidence="7" type="ORF">LCGC14_0333890</name>
</gene>
<organism evidence="7">
    <name type="scientific">marine sediment metagenome</name>
    <dbReference type="NCBI Taxonomy" id="412755"/>
    <lineage>
        <taxon>unclassified sequences</taxon>
        <taxon>metagenomes</taxon>
        <taxon>ecological metagenomes</taxon>
    </lineage>
</organism>
<keyword evidence="4 5" id="KW-0472">Membrane</keyword>
<dbReference type="Gene3D" id="1.10.3720.10">
    <property type="entry name" value="MetI-like"/>
    <property type="match status" value="1"/>
</dbReference>
<dbReference type="EMBL" id="LAZR01000238">
    <property type="protein sequence ID" value="KKN80007.1"/>
    <property type="molecule type" value="Genomic_DNA"/>
</dbReference>
<dbReference type="InterPro" id="IPR000515">
    <property type="entry name" value="MetI-like"/>
</dbReference>
<dbReference type="PANTHER" id="PTHR43839">
    <property type="entry name" value="OPPC IN A BINDING PROTEIN-DEPENDENT TRANSPORT SYSTEM"/>
    <property type="match status" value="1"/>
</dbReference>
<accession>A0A0F9TYG3</accession>
<dbReference type="Pfam" id="PF00528">
    <property type="entry name" value="BPD_transp_1"/>
    <property type="match status" value="1"/>
</dbReference>
<dbReference type="FunFam" id="1.10.3720.10:FF:000059">
    <property type="entry name" value="Oligopeptide ABC transporter, permease protein"/>
    <property type="match status" value="1"/>
</dbReference>
<reference evidence="7" key="1">
    <citation type="journal article" date="2015" name="Nature">
        <title>Complex archaea that bridge the gap between prokaryotes and eukaryotes.</title>
        <authorList>
            <person name="Spang A."/>
            <person name="Saw J.H."/>
            <person name="Jorgensen S.L."/>
            <person name="Zaremba-Niedzwiedzka K."/>
            <person name="Martijn J."/>
            <person name="Lind A.E."/>
            <person name="van Eijk R."/>
            <person name="Schleper C."/>
            <person name="Guy L."/>
            <person name="Ettema T.J."/>
        </authorList>
    </citation>
    <scope>NUCLEOTIDE SEQUENCE</scope>
</reference>
<dbReference type="PROSITE" id="PS50928">
    <property type="entry name" value="ABC_TM1"/>
    <property type="match status" value="1"/>
</dbReference>
<feature type="transmembrane region" description="Helical" evidence="5">
    <location>
        <begin position="445"/>
        <end position="472"/>
    </location>
</feature>
<feature type="domain" description="ABC transmembrane type-1" evidence="6">
    <location>
        <begin position="318"/>
        <end position="514"/>
    </location>
</feature>
<evidence type="ECO:0000256" key="1">
    <source>
        <dbReference type="ARBA" id="ARBA00004141"/>
    </source>
</evidence>
<dbReference type="PANTHER" id="PTHR43839:SF3">
    <property type="entry name" value="OLIGOPEPTIDE ABC TRANSPORTER, PERMEASE PROTEIN"/>
    <property type="match status" value="1"/>
</dbReference>
<evidence type="ECO:0000259" key="6">
    <source>
        <dbReference type="PROSITE" id="PS50928"/>
    </source>
</evidence>
<evidence type="ECO:0000256" key="4">
    <source>
        <dbReference type="ARBA" id="ARBA00023136"/>
    </source>
</evidence>
<evidence type="ECO:0000256" key="5">
    <source>
        <dbReference type="SAM" id="Phobius"/>
    </source>
</evidence>
<dbReference type="CDD" id="cd06261">
    <property type="entry name" value="TM_PBP2"/>
    <property type="match status" value="1"/>
</dbReference>
<evidence type="ECO:0000256" key="2">
    <source>
        <dbReference type="ARBA" id="ARBA00022692"/>
    </source>
</evidence>
<keyword evidence="2 5" id="KW-0812">Transmembrane</keyword>
<evidence type="ECO:0000256" key="3">
    <source>
        <dbReference type="ARBA" id="ARBA00022989"/>
    </source>
</evidence>
<dbReference type="GO" id="GO:0016020">
    <property type="term" value="C:membrane"/>
    <property type="evidence" value="ECO:0007669"/>
    <property type="project" value="UniProtKB-SubCell"/>
</dbReference>
<sequence>MPERPLVGTERVLRYGEHESKPPAIVPAQHGIQPIGMLDDRLLNNGRANNAHAFQFAAAGEGAVGTGQRAGVAVAVGSRYLRRPPLPRVRDALIHQVRRVEHRLRCHGLRIAHQLTESLLVLGSGRCPGNNLGRALVVLRPQADVKVEAERLRDLLAKVRPQSLAADPPHHFADQPPERQGMVAVGGAGLPPGLLLRQRHRHSVPLAQRAFGEWLLDGGQPGAMAEEIAHRQLLLAGLGELRPVLRHRCIQIQQALVYETDRTSPRKLEFFCKGKAYNLFGLIRSDTHLFCAPKGATVFLWGSDRLGRDVFSRILFGAQLSLTVGLIGITVSFVLGIFFGSIAGYFGGKTDWVINRMIEILRSLPELPLWLALSAAVPSNWSPVAVFFVISIILGVLDWPGLARAVRSKFLSLREEEYVKAAEMMGAKPSRVIRKHLLPNFMSHLIASATLSIPAMILGETALSFLGLGLRAPAVSWGVMLNDAQNLASIEIYWWTAIPMLPIIVVVLAFNFLGDGLRASLDPYKT</sequence>
<dbReference type="InterPro" id="IPR035906">
    <property type="entry name" value="MetI-like_sf"/>
</dbReference>
<feature type="transmembrane region" description="Helical" evidence="5">
    <location>
        <begin position="492"/>
        <end position="513"/>
    </location>
</feature>
<comment type="subcellular location">
    <subcellularLocation>
        <location evidence="1">Membrane</location>
        <topology evidence="1">Multi-pass membrane protein</topology>
    </subcellularLocation>
</comment>